<feature type="compositionally biased region" description="Basic and acidic residues" evidence="1">
    <location>
        <begin position="46"/>
        <end position="60"/>
    </location>
</feature>
<dbReference type="EMBL" id="CADCUP010000045">
    <property type="protein sequence ID" value="CAA9377841.1"/>
    <property type="molecule type" value="Genomic_DNA"/>
</dbReference>
<feature type="compositionally biased region" description="Basic residues" evidence="1">
    <location>
        <begin position="144"/>
        <end position="160"/>
    </location>
</feature>
<evidence type="ECO:0000256" key="1">
    <source>
        <dbReference type="SAM" id="MobiDB-lite"/>
    </source>
</evidence>
<feature type="compositionally biased region" description="Basic residues" evidence="1">
    <location>
        <begin position="100"/>
        <end position="121"/>
    </location>
</feature>
<feature type="compositionally biased region" description="Basic and acidic residues" evidence="1">
    <location>
        <begin position="321"/>
        <end position="335"/>
    </location>
</feature>
<sequence length="399" mass="42414">GRTRGDLAGRASTIPAGGGCRLPAPAGRVRLARPRLPARGRPTGRAVDHLPDDLRPRDLGAARGHRHPGAGRARAGRADRAAARRRARRLVRLLRPPGAGRRHQAGLRPRVRRAGRLRGARGRSGAGPGGAGGGAGRDREPLPRRRHGPVRRRARPRPRRAGALPRRQREHAPGRGDARRRRCDRRAVAGPAGAGGGHPRGARDRAGAGLPPSRAPRHLGCPDARAQPRRPRPPVPAVRRDHRPPARVGPAPGAAGAGPRSGGTRLAAGGRAQPLRPGRRRRLVGRRRRGLRLHRRLRRPPGRARAHALGRGRGGGRGARARPDVPRRGVRRPREQLVGPRTPPPRRPGRVVAPRAGPAPATGAHGLGRQAGRLPRLPGGAAADDGRRDLVRQPATGPL</sequence>
<feature type="non-terminal residue" evidence="2">
    <location>
        <position position="1"/>
    </location>
</feature>
<feature type="compositionally biased region" description="Low complexity" evidence="1">
    <location>
        <begin position="267"/>
        <end position="276"/>
    </location>
</feature>
<feature type="compositionally biased region" description="Gly residues" evidence="1">
    <location>
        <begin position="122"/>
        <end position="135"/>
    </location>
</feature>
<dbReference type="GO" id="GO:0050121">
    <property type="term" value="F:N-acylglucosamine 2-epimerase activity"/>
    <property type="evidence" value="ECO:0007669"/>
    <property type="project" value="UniProtKB-EC"/>
</dbReference>
<feature type="non-terminal residue" evidence="2">
    <location>
        <position position="399"/>
    </location>
</feature>
<accession>A0A6J4N6X9</accession>
<feature type="region of interest" description="Disordered" evidence="1">
    <location>
        <begin position="1"/>
        <end position="399"/>
    </location>
</feature>
<reference evidence="2" key="1">
    <citation type="submission" date="2020-02" db="EMBL/GenBank/DDBJ databases">
        <authorList>
            <person name="Meier V. D."/>
        </authorList>
    </citation>
    <scope>NUCLEOTIDE SEQUENCE</scope>
    <source>
        <strain evidence="2">AVDCRST_MAG06</strain>
    </source>
</reference>
<gene>
    <name evidence="2" type="ORF">AVDCRST_MAG06-710</name>
</gene>
<feature type="compositionally biased region" description="Low complexity" evidence="1">
    <location>
        <begin position="350"/>
        <end position="364"/>
    </location>
</feature>
<name>A0A6J4N6X9_9ACTN</name>
<feature type="compositionally biased region" description="Basic residues" evidence="1">
    <location>
        <begin position="277"/>
        <end position="310"/>
    </location>
</feature>
<evidence type="ECO:0000313" key="2">
    <source>
        <dbReference type="EMBL" id="CAA9377841.1"/>
    </source>
</evidence>
<keyword evidence="2" id="KW-0413">Isomerase</keyword>
<feature type="compositionally biased region" description="Basic residues" evidence="1">
    <location>
        <begin position="83"/>
        <end position="92"/>
    </location>
</feature>
<dbReference type="EC" id="5.1.3.8" evidence="2"/>
<organism evidence="2">
    <name type="scientific">uncultured Nocardioides sp</name>
    <dbReference type="NCBI Taxonomy" id="198441"/>
    <lineage>
        <taxon>Bacteria</taxon>
        <taxon>Bacillati</taxon>
        <taxon>Actinomycetota</taxon>
        <taxon>Actinomycetes</taxon>
        <taxon>Propionibacteriales</taxon>
        <taxon>Nocardioidaceae</taxon>
        <taxon>Nocardioides</taxon>
        <taxon>environmental samples</taxon>
    </lineage>
</organism>
<protein>
    <submittedName>
        <fullName evidence="2">N-acylglucosamine 2-epimerase</fullName>
        <ecNumber evidence="2">5.1.3.8</ecNumber>
    </submittedName>
</protein>
<dbReference type="AlphaFoldDB" id="A0A6J4N6X9"/>
<proteinExistence type="predicted"/>